<evidence type="ECO:0000256" key="2">
    <source>
        <dbReference type="ARBA" id="ARBA00022484"/>
    </source>
</evidence>
<keyword evidence="6 8" id="KW-0693">Viral RNA replication</keyword>
<dbReference type="GO" id="GO:0039694">
    <property type="term" value="P:viral RNA genome replication"/>
    <property type="evidence" value="ECO:0007669"/>
    <property type="project" value="InterPro"/>
</dbReference>
<reference evidence="10" key="1">
    <citation type="submission" date="2021-06" db="EMBL/GenBank/DDBJ databases">
        <authorList>
            <person name="Shi N."/>
            <person name="Huang B."/>
        </authorList>
    </citation>
    <scope>NUCLEOTIDE SEQUENCE</scope>
    <source>
        <strain evidence="10">NSBH10</strain>
    </source>
</reference>
<dbReference type="EC" id="2.7.7.48" evidence="8"/>
<name>A0A977R5I2_9VIRU</name>
<keyword evidence="3 8" id="KW-0808">Transferase</keyword>
<keyword evidence="2 8" id="KW-0696">RNA-directed RNA polymerase</keyword>
<dbReference type="EMBL" id="MZ600514">
    <property type="protein sequence ID" value="UXL82823.1"/>
    <property type="molecule type" value="Genomic_RNA"/>
</dbReference>
<comment type="similarity">
    <text evidence="1">Belongs to the totiviridae RNA-directed RNA polymerase family.</text>
</comment>
<dbReference type="InterPro" id="IPR001795">
    <property type="entry name" value="RNA-dir_pol_luteovirus"/>
</dbReference>
<accession>A0A977R5I2</accession>
<evidence type="ECO:0000259" key="9">
    <source>
        <dbReference type="PROSITE" id="PS50507"/>
    </source>
</evidence>
<evidence type="ECO:0000256" key="5">
    <source>
        <dbReference type="ARBA" id="ARBA00022741"/>
    </source>
</evidence>
<dbReference type="GO" id="GO:0006351">
    <property type="term" value="P:DNA-templated transcription"/>
    <property type="evidence" value="ECO:0007669"/>
    <property type="project" value="InterPro"/>
</dbReference>
<dbReference type="Gene3D" id="3.30.70.270">
    <property type="match status" value="1"/>
</dbReference>
<evidence type="ECO:0000256" key="6">
    <source>
        <dbReference type="ARBA" id="ARBA00022953"/>
    </source>
</evidence>
<evidence type="ECO:0000256" key="4">
    <source>
        <dbReference type="ARBA" id="ARBA00022695"/>
    </source>
</evidence>
<evidence type="ECO:0000256" key="7">
    <source>
        <dbReference type="ARBA" id="ARBA00048744"/>
    </source>
</evidence>
<proteinExistence type="inferred from homology"/>
<dbReference type="InterPro" id="IPR043502">
    <property type="entry name" value="DNA/RNA_pol_sf"/>
</dbReference>
<evidence type="ECO:0000256" key="1">
    <source>
        <dbReference type="ARBA" id="ARBA00010455"/>
    </source>
</evidence>
<dbReference type="GO" id="GO:0000166">
    <property type="term" value="F:nucleotide binding"/>
    <property type="evidence" value="ECO:0007669"/>
    <property type="project" value="UniProtKB-KW"/>
</dbReference>
<dbReference type="InterPro" id="IPR007094">
    <property type="entry name" value="RNA-dir_pol_PSvirus"/>
</dbReference>
<dbReference type="GO" id="GO:0003723">
    <property type="term" value="F:RNA binding"/>
    <property type="evidence" value="ECO:0007669"/>
    <property type="project" value="InterPro"/>
</dbReference>
<comment type="catalytic activity">
    <reaction evidence="7 8">
        <text>RNA(n) + a ribonucleoside 5'-triphosphate = RNA(n+1) + diphosphate</text>
        <dbReference type="Rhea" id="RHEA:21248"/>
        <dbReference type="Rhea" id="RHEA-COMP:14527"/>
        <dbReference type="Rhea" id="RHEA-COMP:17342"/>
        <dbReference type="ChEBI" id="CHEBI:33019"/>
        <dbReference type="ChEBI" id="CHEBI:61557"/>
        <dbReference type="ChEBI" id="CHEBI:140395"/>
        <dbReference type="EC" id="2.7.7.48"/>
    </reaction>
</comment>
<evidence type="ECO:0000256" key="3">
    <source>
        <dbReference type="ARBA" id="ARBA00022679"/>
    </source>
</evidence>
<sequence length="749" mass="85242">MCECIDSSKKIKLKNLEMSDTDRELYRPYLKVRSISKKFANYGPKYKLIFSNYLKLVPLSVQAKIVRCLHGGYNLCEDCLLLKLKQISNHCLERIINRGISDLIYLLDLGNLTGFDTTQNRVDPLTTLRNEFGVKSLTLPNQQLLDEIDRTISMISVKKVEHSFEQFVAFRDAWANPGVSNLGSAAKITFKCDNQLKDRVVKNKNKWFASLSMSDEQIVEECNSTRVEVKPFIKKDEPARARTIMAYDTRSIIRCSYMEEAVKSWNGNGLWTSVGMTPADKLSLRERIVAFNGQRDLVKICTDQSQFDINQPLWAVTYAYKRLIDHLSEGQDYSFKKIASLELESLLRVRLLEGENTFAWKKGLLSGCKWTAILGSILNCSASRMVMKNNGMKDVFSIFQGDDALIVTDREISRDTISEHYSELGMKVNASKSWISRNRCEYLHEIYDGDTVYAFPARIARALIWKKPSVGIEVGGGSAINNLIDVCRKASRRGLCGMQDYVRRLLKSYSDVWDETKFLQCFRTPTVIGGLGFGDSGRTKINIESEFKSGSNIQLDSQNCTGYNISLLKSAIIVRMQSLGMPIPNMKTKISYSKIKSVQTSSIKYTISASAGKIRTTWNLSDYATENRPYLKKLILEKKLLRREEITKEDIPRSVLSYSQLNIDKAFRLYTRWSSQVFNLSSYINASESWARLIQFGNRAWAGLVNMAAHAMHDIFESTPPDMGKEFSIMCQWVMEMANTTSVSVKVRV</sequence>
<organism evidence="10">
    <name type="scientific">Conidiobolus lamprauges totivirus 1</name>
    <dbReference type="NCBI Taxonomy" id="2980980"/>
    <lineage>
        <taxon>Viruses</taxon>
        <taxon>Riboviria</taxon>
        <taxon>Orthornavirae</taxon>
        <taxon>Duplornaviricota</taxon>
        <taxon>Chrymotiviricetes</taxon>
        <taxon>Ghabrivirales</taxon>
        <taxon>Alphatotivirineae</taxon>
        <taxon>Orthototiviridae</taxon>
        <taxon>Totivirus</taxon>
    </lineage>
</organism>
<evidence type="ECO:0000313" key="10">
    <source>
        <dbReference type="EMBL" id="UXL82823.1"/>
    </source>
</evidence>
<dbReference type="Pfam" id="PF02123">
    <property type="entry name" value="RdRP_4"/>
    <property type="match status" value="1"/>
</dbReference>
<feature type="domain" description="RdRp catalytic" evidence="9">
    <location>
        <begin position="297"/>
        <end position="416"/>
    </location>
</feature>
<keyword evidence="5 8" id="KW-0547">Nucleotide-binding</keyword>
<evidence type="ECO:0000256" key="8">
    <source>
        <dbReference type="RuleBase" id="RU364050"/>
    </source>
</evidence>
<dbReference type="InterPro" id="IPR043128">
    <property type="entry name" value="Rev_trsase/Diguanyl_cyclase"/>
</dbReference>
<dbReference type="GO" id="GO:0003968">
    <property type="term" value="F:RNA-directed RNA polymerase activity"/>
    <property type="evidence" value="ECO:0007669"/>
    <property type="project" value="UniProtKB-KW"/>
</dbReference>
<dbReference type="PROSITE" id="PS50507">
    <property type="entry name" value="RDRP_SSRNA_POS"/>
    <property type="match status" value="1"/>
</dbReference>
<protein>
    <recommendedName>
        <fullName evidence="8">RNA-directed RNA polymerase</fullName>
        <ecNumber evidence="8">2.7.7.48</ecNumber>
    </recommendedName>
</protein>
<dbReference type="SUPFAM" id="SSF56672">
    <property type="entry name" value="DNA/RNA polymerases"/>
    <property type="match status" value="1"/>
</dbReference>
<keyword evidence="4 8" id="KW-0548">Nucleotidyltransferase</keyword>